<accession>A0A1I5P0A5</accession>
<dbReference type="EMBL" id="FOXM01000001">
    <property type="protein sequence ID" value="SFP27469.1"/>
    <property type="molecule type" value="Genomic_DNA"/>
</dbReference>
<protein>
    <submittedName>
        <fullName evidence="1">Uncharacterized protein</fullName>
    </submittedName>
</protein>
<evidence type="ECO:0000313" key="2">
    <source>
        <dbReference type="Proteomes" id="UP000243084"/>
    </source>
</evidence>
<dbReference type="AlphaFoldDB" id="A0A1I5P0A5"/>
<evidence type="ECO:0000313" key="1">
    <source>
        <dbReference type="EMBL" id="SFP27469.1"/>
    </source>
</evidence>
<sequence>MTCRTYSTPEDVLRVPGDVPPGYPIDAIDCALSRADAVVVLLSGQFDGTGAERLADHIVSNALWAVRGELAMLRQLFEHGHQTEAQRVAEDLDKALAAAGKTAQRKGGAQ</sequence>
<dbReference type="RefSeq" id="WP_175526575.1">
    <property type="nucleotide sequence ID" value="NZ_FOXM01000001.1"/>
</dbReference>
<dbReference type="Proteomes" id="UP000243084">
    <property type="component" value="Unassembled WGS sequence"/>
</dbReference>
<keyword evidence="2" id="KW-1185">Reference proteome</keyword>
<name>A0A1I5P0A5_9GAMM</name>
<proteinExistence type="predicted"/>
<gene>
    <name evidence="1" type="ORF">SAMN05216229_101258</name>
</gene>
<organism evidence="1 2">
    <name type="scientific">Geopseudomonas sagittaria</name>
    <dbReference type="NCBI Taxonomy" id="1135990"/>
    <lineage>
        <taxon>Bacteria</taxon>
        <taxon>Pseudomonadati</taxon>
        <taxon>Pseudomonadota</taxon>
        <taxon>Gammaproteobacteria</taxon>
        <taxon>Pseudomonadales</taxon>
        <taxon>Pseudomonadaceae</taxon>
        <taxon>Geopseudomonas</taxon>
    </lineage>
</organism>
<reference evidence="2" key="1">
    <citation type="submission" date="2016-10" db="EMBL/GenBank/DDBJ databases">
        <authorList>
            <person name="Varghese N."/>
            <person name="Submissions S."/>
        </authorList>
    </citation>
    <scope>NUCLEOTIDE SEQUENCE [LARGE SCALE GENOMIC DNA]</scope>
    <source>
        <strain evidence="2">JCM 18195</strain>
    </source>
</reference>